<dbReference type="STRING" id="244447.ENSCSEP00000030404"/>
<dbReference type="InParanoid" id="A0A3P8WUI4"/>
<dbReference type="GO" id="GO:0005979">
    <property type="term" value="P:regulation of glycogen biosynthetic process"/>
    <property type="evidence" value="ECO:0007669"/>
    <property type="project" value="TreeGrafter"/>
</dbReference>
<reference evidence="6" key="2">
    <citation type="submission" date="2025-08" db="UniProtKB">
        <authorList>
            <consortium name="Ensembl"/>
        </authorList>
    </citation>
    <scope>IDENTIFICATION</scope>
</reference>
<accession>A0A3P8WUI4</accession>
<dbReference type="InterPro" id="IPR038175">
    <property type="entry name" value="CBM21_dom_sf"/>
</dbReference>
<dbReference type="GO" id="GO:2001069">
    <property type="term" value="F:glycogen binding"/>
    <property type="evidence" value="ECO:0007669"/>
    <property type="project" value="TreeGrafter"/>
</dbReference>
<dbReference type="InterPro" id="IPR005036">
    <property type="entry name" value="CBM21_dom"/>
</dbReference>
<dbReference type="GO" id="GO:0000164">
    <property type="term" value="C:protein phosphatase type 1 complex"/>
    <property type="evidence" value="ECO:0007669"/>
    <property type="project" value="TreeGrafter"/>
</dbReference>
<evidence type="ECO:0000256" key="1">
    <source>
        <dbReference type="ARBA" id="ARBA00022600"/>
    </source>
</evidence>
<dbReference type="InterPro" id="IPR017434">
    <property type="entry name" value="Pase-1_reg-su_3B/C/D_met"/>
</dbReference>
<dbReference type="GO" id="GO:0005977">
    <property type="term" value="P:glycogen metabolic process"/>
    <property type="evidence" value="ECO:0007669"/>
    <property type="project" value="UniProtKB-KW"/>
</dbReference>
<dbReference type="InterPro" id="IPR050782">
    <property type="entry name" value="PP1_regulatory_subunit_3"/>
</dbReference>
<sequence length="273" mass="31503">MSCSVPLNSLKTPERWKLSLGSCLRFQHYADPTVMDAEGRRLKETKRSKKQVTFADQKGLSLTMVKVFSEFDDPIYNLASDQLMLRSAPSVGAVDDKLILDFHQPSSDYVFFYQRLDRNNVCLERCVLGDRAVTGTVKVKNVTFEKSVRLRVTFDTWKSFRDVDCTHTETIYPSCASDTFSFEMSVPDELQPHHCVEFAVCYRVDGFEYWDNNNGDNYRIIRSSMKRSQPSTLSCYSFDMGIHFDPYGSPTCSHGIFPDWPSYARYENNSPYY</sequence>
<dbReference type="PANTHER" id="PTHR12307">
    <property type="entry name" value="PROTEIN PHOSPHATASE 1 REGULATORY SUBUNIT"/>
    <property type="match status" value="1"/>
</dbReference>
<dbReference type="AlphaFoldDB" id="A0A3P8WUI4"/>
<feature type="domain" description="CBM21" evidence="5">
    <location>
        <begin position="113"/>
        <end position="221"/>
    </location>
</feature>
<evidence type="ECO:0000259" key="5">
    <source>
        <dbReference type="PROSITE" id="PS51159"/>
    </source>
</evidence>
<dbReference type="GeneTree" id="ENSGT00940000159475"/>
<keyword evidence="7" id="KW-1185">Reference proteome</keyword>
<keyword evidence="1 4" id="KW-0321">Glycogen metabolism</keyword>
<protein>
    <recommendedName>
        <fullName evidence="4">Protein phosphatase 1 regulatory subunit</fullName>
    </recommendedName>
</protein>
<dbReference type="PANTHER" id="PTHR12307:SF13">
    <property type="entry name" value="PROTEIN PHOSPHATASE 1 REGULATORY SUBUNIT 3B"/>
    <property type="match status" value="1"/>
</dbReference>
<reference evidence="6" key="3">
    <citation type="submission" date="2025-09" db="UniProtKB">
        <authorList>
            <consortium name="Ensembl"/>
        </authorList>
    </citation>
    <scope>IDENTIFICATION</scope>
</reference>
<dbReference type="OMA" id="YRIIQAE"/>
<dbReference type="Pfam" id="PF03370">
    <property type="entry name" value="CBM_21"/>
    <property type="match status" value="1"/>
</dbReference>
<evidence type="ECO:0000256" key="4">
    <source>
        <dbReference type="PIRNR" id="PIRNR038207"/>
    </source>
</evidence>
<dbReference type="GO" id="GO:0008157">
    <property type="term" value="F:protein phosphatase 1 binding"/>
    <property type="evidence" value="ECO:0007669"/>
    <property type="project" value="TreeGrafter"/>
</dbReference>
<dbReference type="Ensembl" id="ENSCSET00000030809.1">
    <property type="protein sequence ID" value="ENSCSEP00000030404.1"/>
    <property type="gene ID" value="ENSCSEG00000019470.1"/>
</dbReference>
<name>A0A3P8WUI4_CYNSE</name>
<evidence type="ECO:0000256" key="3">
    <source>
        <dbReference type="ARBA" id="ARBA00025949"/>
    </source>
</evidence>
<keyword evidence="2 4" id="KW-0119">Carbohydrate metabolism</keyword>
<comment type="subunit">
    <text evidence="3">Interacts with glycogen, PPP1CC catalytic subunit of PP1 and PYGL. Associates with glycogen particles. Forms complexes with debranching enzyme, glycogen phosphorylase, glycogen synthase and phosphorylase kinase which is necessary for its regulation of PP1 activity.</text>
</comment>
<dbReference type="FunCoup" id="A0A3P8WUI4">
    <property type="interactions" value="348"/>
</dbReference>
<dbReference type="Gene3D" id="2.60.40.2440">
    <property type="entry name" value="Carbohydrate binding type-21 domain"/>
    <property type="match status" value="1"/>
</dbReference>
<dbReference type="PROSITE" id="PS51159">
    <property type="entry name" value="CBM21"/>
    <property type="match status" value="1"/>
</dbReference>
<dbReference type="PIRSF" id="PIRSF038207">
    <property type="entry name" value="PP1_GT_animal"/>
    <property type="match status" value="1"/>
</dbReference>
<dbReference type="Proteomes" id="UP000265120">
    <property type="component" value="Chromosome 8"/>
</dbReference>
<reference evidence="6 7" key="1">
    <citation type="journal article" date="2014" name="Nat. Genet.">
        <title>Whole-genome sequence of a flatfish provides insights into ZW sex chromosome evolution and adaptation to a benthic lifestyle.</title>
        <authorList>
            <person name="Chen S."/>
            <person name="Zhang G."/>
            <person name="Shao C."/>
            <person name="Huang Q."/>
            <person name="Liu G."/>
            <person name="Zhang P."/>
            <person name="Song W."/>
            <person name="An N."/>
            <person name="Chalopin D."/>
            <person name="Volff J.N."/>
            <person name="Hong Y."/>
            <person name="Li Q."/>
            <person name="Sha Z."/>
            <person name="Zhou H."/>
            <person name="Xie M."/>
            <person name="Yu Q."/>
            <person name="Liu Y."/>
            <person name="Xiang H."/>
            <person name="Wang N."/>
            <person name="Wu K."/>
            <person name="Yang C."/>
            <person name="Zhou Q."/>
            <person name="Liao X."/>
            <person name="Yang L."/>
            <person name="Hu Q."/>
            <person name="Zhang J."/>
            <person name="Meng L."/>
            <person name="Jin L."/>
            <person name="Tian Y."/>
            <person name="Lian J."/>
            <person name="Yang J."/>
            <person name="Miao G."/>
            <person name="Liu S."/>
            <person name="Liang Z."/>
            <person name="Yan F."/>
            <person name="Li Y."/>
            <person name="Sun B."/>
            <person name="Zhang H."/>
            <person name="Zhang J."/>
            <person name="Zhu Y."/>
            <person name="Du M."/>
            <person name="Zhao Y."/>
            <person name="Schartl M."/>
            <person name="Tang Q."/>
            <person name="Wang J."/>
        </authorList>
    </citation>
    <scope>NUCLEOTIDE SEQUENCE</scope>
</reference>
<evidence type="ECO:0000313" key="7">
    <source>
        <dbReference type="Proteomes" id="UP000265120"/>
    </source>
</evidence>
<organism evidence="6 7">
    <name type="scientific">Cynoglossus semilaevis</name>
    <name type="common">Tongue sole</name>
    <dbReference type="NCBI Taxonomy" id="244447"/>
    <lineage>
        <taxon>Eukaryota</taxon>
        <taxon>Metazoa</taxon>
        <taxon>Chordata</taxon>
        <taxon>Craniata</taxon>
        <taxon>Vertebrata</taxon>
        <taxon>Euteleostomi</taxon>
        <taxon>Actinopterygii</taxon>
        <taxon>Neopterygii</taxon>
        <taxon>Teleostei</taxon>
        <taxon>Neoteleostei</taxon>
        <taxon>Acanthomorphata</taxon>
        <taxon>Carangaria</taxon>
        <taxon>Pleuronectiformes</taxon>
        <taxon>Pleuronectoidei</taxon>
        <taxon>Cynoglossidae</taxon>
        <taxon>Cynoglossinae</taxon>
        <taxon>Cynoglossus</taxon>
    </lineage>
</organism>
<evidence type="ECO:0000313" key="6">
    <source>
        <dbReference type="Ensembl" id="ENSCSEP00000030404.1"/>
    </source>
</evidence>
<proteinExistence type="predicted"/>
<evidence type="ECO:0000256" key="2">
    <source>
        <dbReference type="ARBA" id="ARBA00023277"/>
    </source>
</evidence>